<gene>
    <name evidence="5" type="ORF">Pan54_36010</name>
</gene>
<evidence type="ECO:0000313" key="6">
    <source>
        <dbReference type="Proteomes" id="UP000316095"/>
    </source>
</evidence>
<dbReference type="Proteomes" id="UP000316095">
    <property type="component" value="Unassembled WGS sequence"/>
</dbReference>
<evidence type="ECO:0000313" key="5">
    <source>
        <dbReference type="EMBL" id="TWT62855.1"/>
    </source>
</evidence>
<comment type="caution">
    <text evidence="5">The sequence shown here is derived from an EMBL/GenBank/DDBJ whole genome shotgun (WGS) entry which is preliminary data.</text>
</comment>
<dbReference type="InterPro" id="IPR044946">
    <property type="entry name" value="Restrct_endonuc_typeI_TRD_sf"/>
</dbReference>
<evidence type="ECO:0000259" key="4">
    <source>
        <dbReference type="Pfam" id="PF01420"/>
    </source>
</evidence>
<proteinExistence type="inferred from homology"/>
<dbReference type="GO" id="GO:0009307">
    <property type="term" value="P:DNA restriction-modification system"/>
    <property type="evidence" value="ECO:0007669"/>
    <property type="project" value="UniProtKB-KW"/>
</dbReference>
<dbReference type="GO" id="GO:0003677">
    <property type="term" value="F:DNA binding"/>
    <property type="evidence" value="ECO:0007669"/>
    <property type="project" value="UniProtKB-KW"/>
</dbReference>
<protein>
    <submittedName>
        <fullName evidence="5">EcoKI restriction-modification system protein HsdS</fullName>
    </submittedName>
</protein>
<keyword evidence="2" id="KW-0680">Restriction system</keyword>
<comment type="similarity">
    <text evidence="1">Belongs to the type-I restriction system S methylase family.</text>
</comment>
<evidence type="ECO:0000256" key="1">
    <source>
        <dbReference type="ARBA" id="ARBA00010923"/>
    </source>
</evidence>
<dbReference type="Pfam" id="PF01420">
    <property type="entry name" value="Methylase_S"/>
    <property type="match status" value="1"/>
</dbReference>
<dbReference type="InterPro" id="IPR052021">
    <property type="entry name" value="Type-I_RS_S_subunit"/>
</dbReference>
<dbReference type="PANTHER" id="PTHR30408">
    <property type="entry name" value="TYPE-1 RESTRICTION ENZYME ECOKI SPECIFICITY PROTEIN"/>
    <property type="match status" value="1"/>
</dbReference>
<feature type="domain" description="Type I restriction modification DNA specificity" evidence="4">
    <location>
        <begin position="45"/>
        <end position="191"/>
    </location>
</feature>
<dbReference type="Gene3D" id="3.90.220.20">
    <property type="entry name" value="DNA methylase specificity domains"/>
    <property type="match status" value="2"/>
</dbReference>
<keyword evidence="6" id="KW-1185">Reference proteome</keyword>
<evidence type="ECO:0000256" key="3">
    <source>
        <dbReference type="ARBA" id="ARBA00023125"/>
    </source>
</evidence>
<dbReference type="EMBL" id="SJPG01000001">
    <property type="protein sequence ID" value="TWT62855.1"/>
    <property type="molecule type" value="Genomic_DNA"/>
</dbReference>
<dbReference type="SUPFAM" id="SSF116734">
    <property type="entry name" value="DNA methylase specificity domain"/>
    <property type="match status" value="2"/>
</dbReference>
<dbReference type="InterPro" id="IPR000055">
    <property type="entry name" value="Restrct_endonuc_typeI_TRD"/>
</dbReference>
<dbReference type="AlphaFoldDB" id="A0A5C5XL32"/>
<dbReference type="PANTHER" id="PTHR30408:SF12">
    <property type="entry name" value="TYPE I RESTRICTION ENZYME MJAVIII SPECIFICITY SUBUNIT"/>
    <property type="match status" value="1"/>
</dbReference>
<organism evidence="5 6">
    <name type="scientific">Rubinisphaera italica</name>
    <dbReference type="NCBI Taxonomy" id="2527969"/>
    <lineage>
        <taxon>Bacteria</taxon>
        <taxon>Pseudomonadati</taxon>
        <taxon>Planctomycetota</taxon>
        <taxon>Planctomycetia</taxon>
        <taxon>Planctomycetales</taxon>
        <taxon>Planctomycetaceae</taxon>
        <taxon>Rubinisphaera</taxon>
    </lineage>
</organism>
<evidence type="ECO:0000256" key="2">
    <source>
        <dbReference type="ARBA" id="ARBA00022747"/>
    </source>
</evidence>
<dbReference type="OrthoDB" id="9811611at2"/>
<reference evidence="5 6" key="1">
    <citation type="submission" date="2019-02" db="EMBL/GenBank/DDBJ databases">
        <title>Deep-cultivation of Planctomycetes and their phenomic and genomic characterization uncovers novel biology.</title>
        <authorList>
            <person name="Wiegand S."/>
            <person name="Jogler M."/>
            <person name="Boedeker C."/>
            <person name="Pinto D."/>
            <person name="Vollmers J."/>
            <person name="Rivas-Marin E."/>
            <person name="Kohn T."/>
            <person name="Peeters S.H."/>
            <person name="Heuer A."/>
            <person name="Rast P."/>
            <person name="Oberbeckmann S."/>
            <person name="Bunk B."/>
            <person name="Jeske O."/>
            <person name="Meyerdierks A."/>
            <person name="Storesund J.E."/>
            <person name="Kallscheuer N."/>
            <person name="Luecker S."/>
            <person name="Lage O.M."/>
            <person name="Pohl T."/>
            <person name="Merkel B.J."/>
            <person name="Hornburger P."/>
            <person name="Mueller R.-W."/>
            <person name="Bruemmer F."/>
            <person name="Labrenz M."/>
            <person name="Spormann A.M."/>
            <person name="Op Den Camp H."/>
            <person name="Overmann J."/>
            <person name="Amann R."/>
            <person name="Jetten M.S.M."/>
            <person name="Mascher T."/>
            <person name="Medema M.H."/>
            <person name="Devos D.P."/>
            <person name="Kaster A.-K."/>
            <person name="Ovreas L."/>
            <person name="Rohde M."/>
            <person name="Galperin M.Y."/>
            <person name="Jogler C."/>
        </authorList>
    </citation>
    <scope>NUCLEOTIDE SEQUENCE [LARGE SCALE GENOMIC DNA]</scope>
    <source>
        <strain evidence="5 6">Pan54</strain>
    </source>
</reference>
<dbReference type="CDD" id="cd17246">
    <property type="entry name" value="RMtype1_S_SonII-TRD2-CR2_like"/>
    <property type="match status" value="1"/>
</dbReference>
<name>A0A5C5XL32_9PLAN</name>
<sequence length="452" mass="51070">MSKLVETQVFNSQLIATGWEIDVVDGILSRIIDYRGKTPSKTESGIPLITAKNVRNGYIEDEPREYISELAYESWMTRGIPKHGDVLFTTEAPLANVAQITSKRRLAFAQRVIILQTNGRMFSGFLKYLLMAESIRKRIFAKSTGSTVEGIKQSVFRRICISFPESLTEQRKIARILTTLDNLIEKTEALIAKYQAIKQGMMHDLFTRGVDSDGQLRPTQEQAPDLYKQSELGWIPKEWCLHTFGDSISYMDSGWSPICETTPASHGECGSLKTTSISWEGYDPNENKRLPDELSPEVKAFVRPDDILITRVGPRNRIGVVAHVDHTPDALMVSDNMLRLRLTNHEILRPAFVPLILSSHAIQSRWEGRKVGLAEAQMVITQHVVRNTLVSVPPVQEQEMIVDRHAKCQSVIRAERRRRENLLVVKSGLMQDLLTGKVRVKVDEAEEITAHA</sequence>
<keyword evidence="3" id="KW-0238">DNA-binding</keyword>
<accession>A0A5C5XL32</accession>
<dbReference type="Gene3D" id="1.10.287.1120">
    <property type="entry name" value="Bipartite methylase S protein"/>
    <property type="match status" value="1"/>
</dbReference>
<dbReference type="RefSeq" id="WP_146504669.1">
    <property type="nucleotide sequence ID" value="NZ_SJPG01000001.1"/>
</dbReference>